<proteinExistence type="predicted"/>
<evidence type="ECO:0000259" key="6">
    <source>
        <dbReference type="Pfam" id="PF06664"/>
    </source>
</evidence>
<feature type="transmembrane region" description="Helical" evidence="5">
    <location>
        <begin position="357"/>
        <end position="377"/>
    </location>
</feature>
<dbReference type="InterPro" id="IPR040416">
    <property type="entry name" value="TMEM181"/>
</dbReference>
<evidence type="ECO:0000256" key="3">
    <source>
        <dbReference type="ARBA" id="ARBA00022989"/>
    </source>
</evidence>
<evidence type="ECO:0000256" key="1">
    <source>
        <dbReference type="ARBA" id="ARBA00004141"/>
    </source>
</evidence>
<accession>A0ABR2H4Z6</accession>
<feature type="transmembrane region" description="Helical" evidence="5">
    <location>
        <begin position="317"/>
        <end position="337"/>
    </location>
</feature>
<evidence type="ECO:0000256" key="2">
    <source>
        <dbReference type="ARBA" id="ARBA00022692"/>
    </source>
</evidence>
<feature type="transmembrane region" description="Helical" evidence="5">
    <location>
        <begin position="42"/>
        <end position="62"/>
    </location>
</feature>
<evidence type="ECO:0000256" key="5">
    <source>
        <dbReference type="SAM" id="Phobius"/>
    </source>
</evidence>
<feature type="domain" description="Wntless-like transmembrane" evidence="6">
    <location>
        <begin position="214"/>
        <end position="439"/>
    </location>
</feature>
<reference evidence="7 8" key="1">
    <citation type="submission" date="2024-04" db="EMBL/GenBank/DDBJ databases">
        <title>Tritrichomonas musculus Genome.</title>
        <authorList>
            <person name="Alves-Ferreira E."/>
            <person name="Grigg M."/>
            <person name="Lorenzi H."/>
            <person name="Galac M."/>
        </authorList>
    </citation>
    <scope>NUCLEOTIDE SEQUENCE [LARGE SCALE GENOMIC DNA]</scope>
    <source>
        <strain evidence="7 8">EAF2021</strain>
    </source>
</reference>
<dbReference type="InterPro" id="IPR047843">
    <property type="entry name" value="WLS-like_TM"/>
</dbReference>
<feature type="transmembrane region" description="Helical" evidence="5">
    <location>
        <begin position="415"/>
        <end position="439"/>
    </location>
</feature>
<comment type="subcellular location">
    <subcellularLocation>
        <location evidence="1">Membrane</location>
        <topology evidence="1">Multi-pass membrane protein</topology>
    </subcellularLocation>
</comment>
<keyword evidence="8" id="KW-1185">Reference proteome</keyword>
<dbReference type="PANTHER" id="PTHR31918">
    <property type="entry name" value="TRANSMEMBRANE PROTEIN 181"/>
    <property type="match status" value="1"/>
</dbReference>
<dbReference type="Proteomes" id="UP001470230">
    <property type="component" value="Unassembled WGS sequence"/>
</dbReference>
<feature type="transmembrane region" description="Helical" evidence="5">
    <location>
        <begin position="389"/>
        <end position="409"/>
    </location>
</feature>
<feature type="transmembrane region" description="Helical" evidence="5">
    <location>
        <begin position="247"/>
        <end position="266"/>
    </location>
</feature>
<sequence length="480" mass="56296">MNESPISTVEQSRVQLNEVKFELGRKIPTMMLIDTNNISEKVFCLIIVSLITLVTIVVSFNFRSQIHTNSTVIKIPNEETLVKAEVTLSGISPFNRFSYLQIKFRRTDGNSDFNLKVHFGFQILALNEELESNSNTNVNSAHPTNSNYIISQINNEILDVVFRKNNIESETITFFRDRTLFSNEYKLFLTLSSRYLNTFTYLKINWSYGDRTITLVLIIIRSVYLLIMLLLFFTYTKLFFRYKFKVWLYEQKLTLLLIILCFFSNYPLDNIFVGDSSIMIMILSSIFNCIFQSFLLFYIISIFYCLKSQYESRAFRFSLLIASLFFIITIVDISFKILDFVNLVNAEIFPNNIYFRYVSMFCELFLILFTIIIIVFISASLDETEFSRFITYSVHTFLMLIVTFPSKILKNGLQFSYIASLIETTGYNLFVISMCYFHWTYVVMDNTSYQDSSIQEIKEDIMIDKFNEDEVVKNDNTEDS</sequence>
<feature type="transmembrane region" description="Helical" evidence="5">
    <location>
        <begin position="213"/>
        <end position="235"/>
    </location>
</feature>
<feature type="transmembrane region" description="Helical" evidence="5">
    <location>
        <begin position="278"/>
        <end position="305"/>
    </location>
</feature>
<dbReference type="PANTHER" id="PTHR31918:SF1">
    <property type="entry name" value="TRANSMEMBRANE PROTEIN 181"/>
    <property type="match status" value="1"/>
</dbReference>
<name>A0ABR2H4Z6_9EUKA</name>
<evidence type="ECO:0000256" key="4">
    <source>
        <dbReference type="ARBA" id="ARBA00023136"/>
    </source>
</evidence>
<evidence type="ECO:0000313" key="8">
    <source>
        <dbReference type="Proteomes" id="UP001470230"/>
    </source>
</evidence>
<keyword evidence="3 5" id="KW-1133">Transmembrane helix</keyword>
<protein>
    <recommendedName>
        <fullName evidence="6">Wntless-like transmembrane domain-containing protein</fullName>
    </recommendedName>
</protein>
<keyword evidence="2 5" id="KW-0812">Transmembrane</keyword>
<comment type="caution">
    <text evidence="7">The sequence shown here is derived from an EMBL/GenBank/DDBJ whole genome shotgun (WGS) entry which is preliminary data.</text>
</comment>
<dbReference type="EMBL" id="JAPFFF010000042">
    <property type="protein sequence ID" value="KAK8841303.1"/>
    <property type="molecule type" value="Genomic_DNA"/>
</dbReference>
<dbReference type="Pfam" id="PF06664">
    <property type="entry name" value="WLS-like_TM"/>
    <property type="match status" value="1"/>
</dbReference>
<organism evidence="7 8">
    <name type="scientific">Tritrichomonas musculus</name>
    <dbReference type="NCBI Taxonomy" id="1915356"/>
    <lineage>
        <taxon>Eukaryota</taxon>
        <taxon>Metamonada</taxon>
        <taxon>Parabasalia</taxon>
        <taxon>Tritrichomonadida</taxon>
        <taxon>Tritrichomonadidae</taxon>
        <taxon>Tritrichomonas</taxon>
    </lineage>
</organism>
<keyword evidence="4 5" id="KW-0472">Membrane</keyword>
<gene>
    <name evidence="7" type="ORF">M9Y10_027506</name>
</gene>
<evidence type="ECO:0000313" key="7">
    <source>
        <dbReference type="EMBL" id="KAK8841303.1"/>
    </source>
</evidence>